<dbReference type="PANTHER" id="PTHR35936:SF17">
    <property type="entry name" value="ARGININE-BINDING EXTRACELLULAR PROTEIN ARTP"/>
    <property type="match status" value="1"/>
</dbReference>
<proteinExistence type="predicted"/>
<evidence type="ECO:0000313" key="4">
    <source>
        <dbReference type="EMBL" id="MER5173537.1"/>
    </source>
</evidence>
<dbReference type="EMBL" id="JAYWLC010000020">
    <property type="protein sequence ID" value="MER5173537.1"/>
    <property type="molecule type" value="Genomic_DNA"/>
</dbReference>
<evidence type="ECO:0000313" key="5">
    <source>
        <dbReference type="Proteomes" id="UP001438953"/>
    </source>
</evidence>
<evidence type="ECO:0000259" key="3">
    <source>
        <dbReference type="SMART" id="SM00062"/>
    </source>
</evidence>
<protein>
    <submittedName>
        <fullName evidence="4">Transporter substrate-binding domain-containing protein</fullName>
    </submittedName>
</protein>
<dbReference type="InterPro" id="IPR001638">
    <property type="entry name" value="Solute-binding_3/MltF_N"/>
</dbReference>
<name>A0ABV1SKV4_9RHOB</name>
<evidence type="ECO:0000256" key="1">
    <source>
        <dbReference type="ARBA" id="ARBA00022729"/>
    </source>
</evidence>
<dbReference type="Gene3D" id="3.40.190.10">
    <property type="entry name" value="Periplasmic binding protein-like II"/>
    <property type="match status" value="2"/>
</dbReference>
<dbReference type="SMART" id="SM00062">
    <property type="entry name" value="PBPb"/>
    <property type="match status" value="1"/>
</dbReference>
<feature type="domain" description="Solute-binding protein family 3/N-terminal" evidence="3">
    <location>
        <begin position="38"/>
        <end position="261"/>
    </location>
</feature>
<dbReference type="Proteomes" id="UP001438953">
    <property type="component" value="Unassembled WGS sequence"/>
</dbReference>
<feature type="signal peptide" evidence="2">
    <location>
        <begin position="1"/>
        <end position="24"/>
    </location>
</feature>
<feature type="chain" id="PRO_5047339976" evidence="2">
    <location>
        <begin position="25"/>
        <end position="266"/>
    </location>
</feature>
<comment type="caution">
    <text evidence="4">The sequence shown here is derived from an EMBL/GenBank/DDBJ whole genome shotgun (WGS) entry which is preliminary data.</text>
</comment>
<keyword evidence="5" id="KW-1185">Reference proteome</keyword>
<evidence type="ECO:0000256" key="2">
    <source>
        <dbReference type="SAM" id="SignalP"/>
    </source>
</evidence>
<sequence>MKLNRRAALMAAAATALLPKQLLAQGKTEWAGIKAAGKVRAGAVEAKPWFTQDFASGEWKGLVPDILEAVFAPEGISVDYIDTQWGTAVAGLQSGRFDLMGAYNSTPERAEAIDFTKAIGGLRLTILTLKDNAASFANWDAIDSPDVKLAVIDGSGAARILQPKLTKTTWVATPSSDTMFLELESGRVDAIVTSDAQVADYIASRDRGTMVIPEPVERQPTNIGLRKSEDHELLDWLDTRIAALEADGTMDKIWAKYTSVEGSTKS</sequence>
<accession>A0ABV1SKV4</accession>
<gene>
    <name evidence="4" type="ORF">VSX56_17360</name>
</gene>
<reference evidence="4 5" key="1">
    <citation type="submission" date="2024-06" db="EMBL/GenBank/DDBJ databases">
        <title>Thioclava kandeliae sp. nov. from a rhizosphere soil sample of Kandelia candel in a mangrove.</title>
        <authorList>
            <person name="Mu T."/>
        </authorList>
    </citation>
    <scope>NUCLEOTIDE SEQUENCE [LARGE SCALE GENOMIC DNA]</scope>
    <source>
        <strain evidence="4 5">CPCC 100088</strain>
    </source>
</reference>
<dbReference type="PANTHER" id="PTHR35936">
    <property type="entry name" value="MEMBRANE-BOUND LYTIC MUREIN TRANSGLYCOSYLASE F"/>
    <property type="match status" value="1"/>
</dbReference>
<dbReference type="RefSeq" id="WP_350938924.1">
    <property type="nucleotide sequence ID" value="NZ_JAYWLC010000020.1"/>
</dbReference>
<organism evidence="4 5">
    <name type="scientific">Thioclava kandeliae</name>
    <dbReference type="NCBI Taxonomy" id="3070818"/>
    <lineage>
        <taxon>Bacteria</taxon>
        <taxon>Pseudomonadati</taxon>
        <taxon>Pseudomonadota</taxon>
        <taxon>Alphaproteobacteria</taxon>
        <taxon>Rhodobacterales</taxon>
        <taxon>Paracoccaceae</taxon>
        <taxon>Thioclava</taxon>
    </lineage>
</organism>
<dbReference type="SUPFAM" id="SSF53850">
    <property type="entry name" value="Periplasmic binding protein-like II"/>
    <property type="match status" value="1"/>
</dbReference>
<dbReference type="Pfam" id="PF00497">
    <property type="entry name" value="SBP_bac_3"/>
    <property type="match status" value="1"/>
</dbReference>
<keyword evidence="1 2" id="KW-0732">Signal</keyword>